<dbReference type="Proteomes" id="UP000243588">
    <property type="component" value="Unassembled WGS sequence"/>
</dbReference>
<gene>
    <name evidence="2" type="ORF">SAMN05421818_10935</name>
</gene>
<proteinExistence type="inferred from homology"/>
<organism evidence="2 3">
    <name type="scientific">Myroides phaeus</name>
    <dbReference type="NCBI Taxonomy" id="702745"/>
    <lineage>
        <taxon>Bacteria</taxon>
        <taxon>Pseudomonadati</taxon>
        <taxon>Bacteroidota</taxon>
        <taxon>Flavobacteriia</taxon>
        <taxon>Flavobacteriales</taxon>
        <taxon>Flavobacteriaceae</taxon>
        <taxon>Myroides</taxon>
    </lineage>
</organism>
<dbReference type="AlphaFoldDB" id="A0A1G8E348"/>
<evidence type="ECO:0000313" key="3">
    <source>
        <dbReference type="Proteomes" id="UP000243588"/>
    </source>
</evidence>
<sequence>MFQIGKTIVSEDVLEKEFVCNLSACKGECCIDGDAGAPVEKGEVDILNKVYEHVKPFLRPEGIEAIEAQGTSIIGEDGELETPLIEGGECAYVIYENEMALCGIEKAYNEGLIDWKKPISCHLYPIRIKEFSSFEAVNYHKWHICGDACTLGQELGVPVYKFLKDPLIRKYGEDWYKELELVADEYTKFKK</sequence>
<evidence type="ECO:0008006" key="4">
    <source>
        <dbReference type="Google" id="ProtNLM"/>
    </source>
</evidence>
<dbReference type="Pfam" id="PF11307">
    <property type="entry name" value="DUF3109"/>
    <property type="match status" value="1"/>
</dbReference>
<name>A0A1G8E348_9FLAO</name>
<accession>A0A1G8E348</accession>
<keyword evidence="3" id="KW-1185">Reference proteome</keyword>
<evidence type="ECO:0000256" key="1">
    <source>
        <dbReference type="ARBA" id="ARBA00093770"/>
    </source>
</evidence>
<evidence type="ECO:0000313" key="2">
    <source>
        <dbReference type="EMBL" id="SDH64347.1"/>
    </source>
</evidence>
<dbReference type="RefSeq" id="WP_090407785.1">
    <property type="nucleotide sequence ID" value="NZ_FNDQ01000009.1"/>
</dbReference>
<dbReference type="EMBL" id="FNDQ01000009">
    <property type="protein sequence ID" value="SDH64347.1"/>
    <property type="molecule type" value="Genomic_DNA"/>
</dbReference>
<protein>
    <recommendedName>
        <fullName evidence="4">DUF3109 family protein</fullName>
    </recommendedName>
</protein>
<dbReference type="InterPro" id="IPR021458">
    <property type="entry name" value="Rv0495c"/>
</dbReference>
<comment type="similarity">
    <text evidence="1">Belongs to the Rv0495c family.</text>
</comment>
<reference evidence="3" key="1">
    <citation type="submission" date="2016-10" db="EMBL/GenBank/DDBJ databases">
        <authorList>
            <person name="Varghese N."/>
            <person name="Submissions S."/>
        </authorList>
    </citation>
    <scope>NUCLEOTIDE SEQUENCE [LARGE SCALE GENOMIC DNA]</scope>
    <source>
        <strain evidence="3">DSM 23313</strain>
    </source>
</reference>
<dbReference type="STRING" id="702745.SAMN05421818_10935"/>